<dbReference type="SUPFAM" id="SSF88723">
    <property type="entry name" value="PIN domain-like"/>
    <property type="match status" value="1"/>
</dbReference>
<comment type="caution">
    <text evidence="2">The sequence shown here is derived from an EMBL/GenBank/DDBJ whole genome shotgun (WGS) entry which is preliminary data.</text>
</comment>
<dbReference type="InterPro" id="IPR002716">
    <property type="entry name" value="PIN_dom"/>
</dbReference>
<dbReference type="Pfam" id="PF13470">
    <property type="entry name" value="PIN_3"/>
    <property type="match status" value="1"/>
</dbReference>
<evidence type="ECO:0000313" key="3">
    <source>
        <dbReference type="Proteomes" id="UP000240357"/>
    </source>
</evidence>
<dbReference type="SMART" id="SM00670">
    <property type="entry name" value="PINc"/>
    <property type="match status" value="1"/>
</dbReference>
<reference evidence="2 3" key="1">
    <citation type="submission" date="2018-03" db="EMBL/GenBank/DDBJ databases">
        <title>Adhaeribacter sp. HMF7605 Genome sequencing and assembly.</title>
        <authorList>
            <person name="Kang H."/>
            <person name="Kang J."/>
            <person name="Cha I."/>
            <person name="Kim H."/>
            <person name="Joh K."/>
        </authorList>
    </citation>
    <scope>NUCLEOTIDE SEQUENCE [LARGE SCALE GENOMIC DNA]</scope>
    <source>
        <strain evidence="2 3">HMF7605</strain>
    </source>
</reference>
<evidence type="ECO:0000259" key="1">
    <source>
        <dbReference type="SMART" id="SM00670"/>
    </source>
</evidence>
<feature type="domain" description="PIN" evidence="1">
    <location>
        <begin position="6"/>
        <end position="118"/>
    </location>
</feature>
<proteinExistence type="predicted"/>
<keyword evidence="3" id="KW-1185">Reference proteome</keyword>
<gene>
    <name evidence="2" type="ORF">AHMF7605_15550</name>
</gene>
<dbReference type="RefSeq" id="WP_106930841.1">
    <property type="nucleotide sequence ID" value="NZ_PYFT01000001.1"/>
</dbReference>
<organism evidence="2 3">
    <name type="scientific">Adhaeribacter arboris</name>
    <dbReference type="NCBI Taxonomy" id="2072846"/>
    <lineage>
        <taxon>Bacteria</taxon>
        <taxon>Pseudomonadati</taxon>
        <taxon>Bacteroidota</taxon>
        <taxon>Cytophagia</taxon>
        <taxon>Cytophagales</taxon>
        <taxon>Hymenobacteraceae</taxon>
        <taxon>Adhaeribacter</taxon>
    </lineage>
</organism>
<sequence>MVNKPKRIIIDTNLWISFLITKSFNNIDNLIATEKVQLLFSQELVDEFLQVTQRPKFKKFFKQKDVQLLIEVLGIHAELITITSSVEECRDSKDNFLLSLAVDGKADYLLTGDKDLLELKSMKATKI</sequence>
<dbReference type="AlphaFoldDB" id="A0A2T2YH13"/>
<protein>
    <submittedName>
        <fullName evidence="2">Putative toxin-antitoxin system toxin component, PIN family</fullName>
    </submittedName>
</protein>
<dbReference type="NCBIfam" id="TIGR00305">
    <property type="entry name" value="putative toxin-antitoxin system toxin component, PIN family"/>
    <property type="match status" value="1"/>
</dbReference>
<name>A0A2T2YH13_9BACT</name>
<dbReference type="OrthoDB" id="597986at2"/>
<dbReference type="Proteomes" id="UP000240357">
    <property type="component" value="Unassembled WGS sequence"/>
</dbReference>
<accession>A0A2T2YH13</accession>
<evidence type="ECO:0000313" key="2">
    <source>
        <dbReference type="EMBL" id="PSR54816.1"/>
    </source>
</evidence>
<dbReference type="PANTHER" id="PTHR34610">
    <property type="entry name" value="SSL7007 PROTEIN"/>
    <property type="match status" value="1"/>
</dbReference>
<dbReference type="InterPro" id="IPR002850">
    <property type="entry name" value="PIN_toxin-like"/>
</dbReference>
<dbReference type="EMBL" id="PYFT01000001">
    <property type="protein sequence ID" value="PSR54816.1"/>
    <property type="molecule type" value="Genomic_DNA"/>
</dbReference>
<dbReference type="InterPro" id="IPR029060">
    <property type="entry name" value="PIN-like_dom_sf"/>
</dbReference>
<dbReference type="PANTHER" id="PTHR34610:SF4">
    <property type="entry name" value="SLL8027 PROTEIN"/>
    <property type="match status" value="1"/>
</dbReference>